<dbReference type="Pfam" id="PF05024">
    <property type="entry name" value="Gpi1"/>
    <property type="match status" value="1"/>
</dbReference>
<dbReference type="Pfam" id="PF05254">
    <property type="entry name" value="UPF0203"/>
    <property type="match status" value="1"/>
</dbReference>
<reference evidence="5 6" key="1">
    <citation type="journal article" date="2016" name="Front. Microbiol.">
        <title>Genome and transcriptome sequences reveal the specific parasitism of the nematophagous Purpureocillium lilacinum 36-1.</title>
        <authorList>
            <person name="Xie J."/>
            <person name="Li S."/>
            <person name="Mo C."/>
            <person name="Xiao X."/>
            <person name="Peng D."/>
            <person name="Wang G."/>
            <person name="Xiao Y."/>
        </authorList>
    </citation>
    <scope>NUCLEOTIDE SEQUENCE [LARGE SCALE GENOMIC DNA]</scope>
    <source>
        <strain evidence="5 6">36-1</strain>
    </source>
</reference>
<feature type="region of interest" description="Disordered" evidence="3">
    <location>
        <begin position="1048"/>
        <end position="1072"/>
    </location>
</feature>
<gene>
    <name evidence="5" type="ORF">PCL_11006</name>
</gene>
<keyword evidence="5" id="KW-0328">Glycosyltransferase</keyword>
<keyword evidence="5" id="KW-0808">Transferase</keyword>
<dbReference type="GO" id="GO:0016020">
    <property type="term" value="C:membrane"/>
    <property type="evidence" value="ECO:0007669"/>
    <property type="project" value="InterPro"/>
</dbReference>
<dbReference type="EMBL" id="LCWV01000006">
    <property type="protein sequence ID" value="PWI72383.1"/>
    <property type="molecule type" value="Genomic_DNA"/>
</dbReference>
<comment type="caution">
    <text evidence="5">The sequence shown here is derived from an EMBL/GenBank/DDBJ whole genome shotgun (WGS) entry which is preliminary data.</text>
</comment>
<feature type="transmembrane region" description="Helical" evidence="4">
    <location>
        <begin position="872"/>
        <end position="896"/>
    </location>
</feature>
<dbReference type="InterPro" id="IPR007720">
    <property type="entry name" value="PigQ/GPI1"/>
</dbReference>
<feature type="region of interest" description="Disordered" evidence="3">
    <location>
        <begin position="335"/>
        <end position="363"/>
    </location>
</feature>
<feature type="transmembrane region" description="Helical" evidence="4">
    <location>
        <begin position="835"/>
        <end position="851"/>
    </location>
</feature>
<dbReference type="PANTHER" id="PTHR21329">
    <property type="entry name" value="PHOSPHATIDYLINOSITOL N-ACETYLGLUCOSAMINYLTRANSFERASE SUBUNIT Q-RELATED"/>
    <property type="match status" value="1"/>
</dbReference>
<dbReference type="AlphaFoldDB" id="A0A2U3ED58"/>
<dbReference type="Proteomes" id="UP000245956">
    <property type="component" value="Unassembled WGS sequence"/>
</dbReference>
<feature type="transmembrane region" description="Helical" evidence="4">
    <location>
        <begin position="292"/>
        <end position="311"/>
    </location>
</feature>
<protein>
    <submittedName>
        <fullName evidence="5">Glycosylphosphatidylinositol-N-acetylglucosaminyltransferase complex, subunit PIG-Q/GPI1, variant 2</fullName>
    </submittedName>
</protein>
<proteinExistence type="inferred from homology"/>
<keyword evidence="2" id="KW-1015">Disulfide bond</keyword>
<organism evidence="5 6">
    <name type="scientific">Purpureocillium lilacinum</name>
    <name type="common">Paecilomyces lilacinus</name>
    <dbReference type="NCBI Taxonomy" id="33203"/>
    <lineage>
        <taxon>Eukaryota</taxon>
        <taxon>Fungi</taxon>
        <taxon>Dikarya</taxon>
        <taxon>Ascomycota</taxon>
        <taxon>Pezizomycotina</taxon>
        <taxon>Sordariomycetes</taxon>
        <taxon>Hypocreomycetidae</taxon>
        <taxon>Hypocreales</taxon>
        <taxon>Ophiocordycipitaceae</taxon>
        <taxon>Purpureocillium</taxon>
    </lineage>
</organism>
<dbReference type="PANTHER" id="PTHR21329:SF3">
    <property type="entry name" value="PHOSPHATIDYLINOSITOL N-ACETYLGLUCOSAMINYLTRANSFERASE SUBUNIT Q"/>
    <property type="match status" value="1"/>
</dbReference>
<feature type="transmembrane region" description="Helical" evidence="4">
    <location>
        <begin position="795"/>
        <end position="815"/>
    </location>
</feature>
<evidence type="ECO:0000256" key="3">
    <source>
        <dbReference type="SAM" id="MobiDB-lite"/>
    </source>
</evidence>
<evidence type="ECO:0000256" key="2">
    <source>
        <dbReference type="ARBA" id="ARBA00023157"/>
    </source>
</evidence>
<evidence type="ECO:0000256" key="4">
    <source>
        <dbReference type="SAM" id="Phobius"/>
    </source>
</evidence>
<evidence type="ECO:0000256" key="1">
    <source>
        <dbReference type="ARBA" id="ARBA00006196"/>
    </source>
</evidence>
<keyword evidence="4" id="KW-0812">Transmembrane</keyword>
<accession>A0A2U3ED58</accession>
<keyword evidence="4" id="KW-1133">Transmembrane helix</keyword>
<evidence type="ECO:0000313" key="6">
    <source>
        <dbReference type="Proteomes" id="UP000245956"/>
    </source>
</evidence>
<feature type="transmembrane region" description="Helical" evidence="4">
    <location>
        <begin position="610"/>
        <end position="631"/>
    </location>
</feature>
<dbReference type="GO" id="GO:0006506">
    <property type="term" value="P:GPI anchor biosynthetic process"/>
    <property type="evidence" value="ECO:0007669"/>
    <property type="project" value="InterPro"/>
</dbReference>
<name>A0A2U3ED58_PURLI</name>
<comment type="similarity">
    <text evidence="1">Belongs to the TRIAP1/MDM35 family.</text>
</comment>
<dbReference type="GO" id="GO:0016757">
    <property type="term" value="F:glycosyltransferase activity"/>
    <property type="evidence" value="ECO:0007669"/>
    <property type="project" value="UniProtKB-KW"/>
</dbReference>
<keyword evidence="4" id="KW-0472">Membrane</keyword>
<sequence>MSASLAPECNEVKEHVPPRYDTCFLKWYSEKYLRGAEKDNQECAGLFKEYQKCLAVALKDRGIDKLLDEAREDNKENDARLNAPKSEGFVSTIRLRHVIRSRAAPSTAPQPHPQSLDLASVSLPVLVQGWVDTPSSSFHDRFPREQGPRLPNAPVRFRALPLIPQPRRSQPPPGPSSTVGLASVSPCARLEAISLVHALAPAVPTDAPFDISKPAPSRQARAAIPCAATVRPRPRSPVFAPNHPATRATWHLYPAVDGMPGYITARWDLVTRLYELAIFAAEYGVVIRVARGVVGLTALFLTIFLPVVFLARKETHLVSILGAGYVGLVPPLSRHSTPARPDSVSRRASSFEDAAPSEARSDRPGVVVGWRNSTLDVLVVAILEDVDVRLLPSLPFLNDNVLTNQARDVEFHLKLGTFFRSSPHSPNRIFDTCGHSSMHVLGVSNATEPDEVDPSWVCATMTSSSKRPTIDCARASSIQLILYDRPEPRRMQYISLDPIALALGDKSFRLEDPPIDGPEGEIEKQERKAKETRRKLVEKLKQHTITHRPPSARDRALPKIVNQVNWSWELDRTLQKNVGRLGPRPRRAQSVSERVVESATTMRNYILRQLWAFFTVYLFPTIRRGFFIFLLGHRMAAEVLLIMFEFRPKPGGAALKDISATAQQIEIRLQQFCYWPMQYSTLRQRKMNWASVTTSHPDYIRFYNSLWLVANDVIIGMALGSYIIEHADWVATQIGDLLREYTVEALRSSIEWLMGWPAGLKLNGELAAFLGDLFLWVIDYWSSCIDMLSPLLPQLVWFIGFSSFAGASMPIAVFSDLLSVLTVHIYSFYLASARIYHWQLTILQSLFHLFRGKKHNVLRNRIDSCDYDLDQLLVGTILFTLLFFLLPTVGVFYLNFAIARMIIISMKAGFDTMLSCLNHFPLFALMLRIKDPRRLPGGIRFELRDTHDYRATDANMSNEPPTSVIYLKSIPLSFGAMFHQYSQMAHRIRKHYLSPRVLLCLLTGQFVPPINRKNLYSLQYSMLPARRATVWEMWRALNMELPQKKAFPLPATPPPLPNGGRRGAAGRTRSYH</sequence>
<dbReference type="InterPro" id="IPR007918">
    <property type="entry name" value="MDM35_apoptosis"/>
</dbReference>
<evidence type="ECO:0000313" key="5">
    <source>
        <dbReference type="EMBL" id="PWI72383.1"/>
    </source>
</evidence>
<dbReference type="GO" id="GO:0005783">
    <property type="term" value="C:endoplasmic reticulum"/>
    <property type="evidence" value="ECO:0007669"/>
    <property type="project" value="TreeGrafter"/>
</dbReference>